<protein>
    <recommendedName>
        <fullName evidence="4">Lipoprotein</fullName>
    </recommendedName>
</protein>
<gene>
    <name evidence="2" type="ORF">G5B17_08975</name>
</gene>
<keyword evidence="1" id="KW-0812">Transmembrane</keyword>
<keyword evidence="1" id="KW-1133">Transmembrane helix</keyword>
<feature type="transmembrane region" description="Helical" evidence="1">
    <location>
        <begin position="34"/>
        <end position="58"/>
    </location>
</feature>
<evidence type="ECO:0000256" key="1">
    <source>
        <dbReference type="SAM" id="Phobius"/>
    </source>
</evidence>
<dbReference type="Proteomes" id="UP001644719">
    <property type="component" value="Unassembled WGS sequence"/>
</dbReference>
<reference evidence="2 3" key="1">
    <citation type="journal article" date="2020" name="Cell Host Microbe">
        <title>Functional and Genomic Variation between Human-Derived Isolates of Lachnospiraceae Reveals Inter- and Intra-Species Diversity.</title>
        <authorList>
            <person name="Sorbara M.T."/>
            <person name="Littmann E.R."/>
            <person name="Fontana E."/>
            <person name="Moody T.U."/>
            <person name="Kohout C.E."/>
            <person name="Gjonbalaj M."/>
            <person name="Eaton V."/>
            <person name="Seok R."/>
            <person name="Leiner I.M."/>
            <person name="Pamer E.G."/>
        </authorList>
    </citation>
    <scope>NUCLEOTIDE SEQUENCE [LARGE SCALE GENOMIC DNA]</scope>
    <source>
        <strain evidence="2 3">MSK.17.74</strain>
    </source>
</reference>
<accession>A0ABX2H648</accession>
<evidence type="ECO:0000313" key="2">
    <source>
        <dbReference type="EMBL" id="NSG85564.1"/>
    </source>
</evidence>
<comment type="caution">
    <text evidence="2">The sequence shown here is derived from an EMBL/GenBank/DDBJ whole genome shotgun (WGS) entry which is preliminary data.</text>
</comment>
<dbReference type="PROSITE" id="PS51257">
    <property type="entry name" value="PROKAR_LIPOPROTEIN"/>
    <property type="match status" value="1"/>
</dbReference>
<keyword evidence="3" id="KW-1185">Reference proteome</keyword>
<sequence>MRKGLKIAGSTVFAAALSACLFYCMVAGAKSGAVVYVVMAALLSVIISVTLCAGFHYIRHLQKLLKELSEK</sequence>
<organism evidence="2 3">
    <name type="scientific">Blautia faecis</name>
    <dbReference type="NCBI Taxonomy" id="871665"/>
    <lineage>
        <taxon>Bacteria</taxon>
        <taxon>Bacillati</taxon>
        <taxon>Bacillota</taxon>
        <taxon>Clostridia</taxon>
        <taxon>Lachnospirales</taxon>
        <taxon>Lachnospiraceae</taxon>
        <taxon>Blautia</taxon>
    </lineage>
</organism>
<name>A0ABX2H648_9FIRM</name>
<keyword evidence="1" id="KW-0472">Membrane</keyword>
<dbReference type="EMBL" id="JAAITS010000022">
    <property type="protein sequence ID" value="NSG85564.1"/>
    <property type="molecule type" value="Genomic_DNA"/>
</dbReference>
<dbReference type="RefSeq" id="WP_173769743.1">
    <property type="nucleotide sequence ID" value="NZ_JAAIPU010000015.1"/>
</dbReference>
<evidence type="ECO:0000313" key="3">
    <source>
        <dbReference type="Proteomes" id="UP001644719"/>
    </source>
</evidence>
<evidence type="ECO:0008006" key="4">
    <source>
        <dbReference type="Google" id="ProtNLM"/>
    </source>
</evidence>
<proteinExistence type="predicted"/>
<feature type="transmembrane region" description="Helical" evidence="1">
    <location>
        <begin position="7"/>
        <end position="28"/>
    </location>
</feature>